<dbReference type="SUPFAM" id="SSF52266">
    <property type="entry name" value="SGNH hydrolase"/>
    <property type="match status" value="1"/>
</dbReference>
<evidence type="ECO:0000256" key="2">
    <source>
        <dbReference type="SAM" id="SignalP"/>
    </source>
</evidence>
<dbReference type="InterPro" id="IPR039329">
    <property type="entry name" value="SIAE"/>
</dbReference>
<accession>A0A9X1SG33</accession>
<feature type="compositionally biased region" description="Basic and acidic residues" evidence="1">
    <location>
        <begin position="287"/>
        <end position="302"/>
    </location>
</feature>
<reference evidence="3" key="1">
    <citation type="submission" date="2021-11" db="EMBL/GenBank/DDBJ databases">
        <title>Genome sequence.</title>
        <authorList>
            <person name="Sun Q."/>
        </authorList>
    </citation>
    <scope>NUCLEOTIDE SEQUENCE</scope>
    <source>
        <strain evidence="3">JC732</strain>
    </source>
</reference>
<evidence type="ECO:0000313" key="4">
    <source>
        <dbReference type="Proteomes" id="UP001139103"/>
    </source>
</evidence>
<dbReference type="RefSeq" id="WP_230220356.1">
    <property type="nucleotide sequence ID" value="NZ_JAJKFT010000010.1"/>
</dbReference>
<evidence type="ECO:0000313" key="3">
    <source>
        <dbReference type="EMBL" id="MCC9629785.1"/>
    </source>
</evidence>
<proteinExistence type="predicted"/>
<dbReference type="GO" id="GO:0005975">
    <property type="term" value="P:carbohydrate metabolic process"/>
    <property type="evidence" value="ECO:0007669"/>
    <property type="project" value="TreeGrafter"/>
</dbReference>
<dbReference type="PANTHER" id="PTHR22901:SF0">
    <property type="entry name" value="SIALATE O-ACETYLESTERASE"/>
    <property type="match status" value="1"/>
</dbReference>
<feature type="chain" id="PRO_5040823572" description="Sialate O-acetylesterase domain-containing protein" evidence="2">
    <location>
        <begin position="27"/>
        <end position="629"/>
    </location>
</feature>
<name>A0A9X1SG33_9BACT</name>
<keyword evidence="4" id="KW-1185">Reference proteome</keyword>
<evidence type="ECO:0000256" key="1">
    <source>
        <dbReference type="SAM" id="MobiDB-lite"/>
    </source>
</evidence>
<dbReference type="PANTHER" id="PTHR22901">
    <property type="entry name" value="SIALATE O-ACETYLESTERASE"/>
    <property type="match status" value="1"/>
</dbReference>
<dbReference type="AlphaFoldDB" id="A0A9X1SG33"/>
<feature type="signal peptide" evidence="2">
    <location>
        <begin position="1"/>
        <end position="26"/>
    </location>
</feature>
<organism evidence="3 4">
    <name type="scientific">Blastopirellula sediminis</name>
    <dbReference type="NCBI Taxonomy" id="2894196"/>
    <lineage>
        <taxon>Bacteria</taxon>
        <taxon>Pseudomonadati</taxon>
        <taxon>Planctomycetota</taxon>
        <taxon>Planctomycetia</taxon>
        <taxon>Pirellulales</taxon>
        <taxon>Pirellulaceae</taxon>
        <taxon>Blastopirellula</taxon>
    </lineage>
</organism>
<protein>
    <recommendedName>
        <fullName evidence="5">Sialate O-acetylesterase domain-containing protein</fullName>
    </recommendedName>
</protein>
<comment type="caution">
    <text evidence="3">The sequence shown here is derived from an EMBL/GenBank/DDBJ whole genome shotgun (WGS) entry which is preliminary data.</text>
</comment>
<sequence>MKPRLYSCLLIAVATLLNLLATLGHAQQMPRADVIDVPAIGEGLCVSNVFQANMVLQRDKPIHVWGWANPGEQVTVAFAGGEAAAEAGKDRRWKVTLPAVSANDKPQSMTISGGGQTIVLDNILVGDVWVLGGQSNMEFELAKVENGNLEIISANLPEIRILTVPYGQGPELQPGFARLHQWSDWSSRHFRKGDWDQCTPEIARELSAIGFVFARRVHMASNVPIGVIDASRGGTTVETWTPLADLRAMESATTKAKVASFDDAVAAWDPQADLEKRIEQHAAWIERQTKEGKSIPADKRQPPSDLQPGPIANHNFPGHCYAGMIAPLAGLSVKGAIFHQGYNNAFDGSAGGEMYGDIFPVMIRAWRNAFGDPEMPFGILSLCTDGYPQTRDDYCEKMFDAGIDIRAAQYQTFLDLYSAGDKNIGFASTYDLRRRWYHPQLKLPAGERIARWALATQYGFERQVEWKPPMLLGMEKQDGALFLNLDTEVGDPEEGVIEGFAIAGADRKFHPADVAYAEKGRDDRGRVQYDRKRLVLTSSMVSEPIHFRYAWGRNPLANLQAIGNKDIPFGTQRSDDWPMEEVPLGVLGDEVTLPISRGDRSKIIQALREQDKQRRVKEAEAVLKESGGR</sequence>
<dbReference type="EMBL" id="JAJKFT010000010">
    <property type="protein sequence ID" value="MCC9629785.1"/>
    <property type="molecule type" value="Genomic_DNA"/>
</dbReference>
<evidence type="ECO:0008006" key="5">
    <source>
        <dbReference type="Google" id="ProtNLM"/>
    </source>
</evidence>
<keyword evidence="2" id="KW-0732">Signal</keyword>
<dbReference type="Proteomes" id="UP001139103">
    <property type="component" value="Unassembled WGS sequence"/>
</dbReference>
<gene>
    <name evidence="3" type="ORF">LOC68_15455</name>
</gene>
<dbReference type="Gene3D" id="3.40.50.1110">
    <property type="entry name" value="SGNH hydrolase"/>
    <property type="match status" value="1"/>
</dbReference>
<feature type="region of interest" description="Disordered" evidence="1">
    <location>
        <begin position="287"/>
        <end position="312"/>
    </location>
</feature>
<dbReference type="GO" id="GO:0001681">
    <property type="term" value="F:sialate O-acetylesterase activity"/>
    <property type="evidence" value="ECO:0007669"/>
    <property type="project" value="InterPro"/>
</dbReference>
<dbReference type="InterPro" id="IPR036514">
    <property type="entry name" value="SGNH_hydro_sf"/>
</dbReference>